<feature type="domain" description="Apple" evidence="2">
    <location>
        <begin position="51"/>
        <end position="137"/>
    </location>
</feature>
<organism evidence="4">
    <name type="scientific">Triatoma infestans</name>
    <name type="common">Assassin bug</name>
    <dbReference type="NCBI Taxonomy" id="30076"/>
    <lineage>
        <taxon>Eukaryota</taxon>
        <taxon>Metazoa</taxon>
        <taxon>Ecdysozoa</taxon>
        <taxon>Arthropoda</taxon>
        <taxon>Hexapoda</taxon>
        <taxon>Insecta</taxon>
        <taxon>Pterygota</taxon>
        <taxon>Neoptera</taxon>
        <taxon>Paraneoptera</taxon>
        <taxon>Hemiptera</taxon>
        <taxon>Heteroptera</taxon>
        <taxon>Panheteroptera</taxon>
        <taxon>Cimicomorpha</taxon>
        <taxon>Reduviidae</taxon>
        <taxon>Triatominae</taxon>
        <taxon>Triatoma</taxon>
    </lineage>
</organism>
<evidence type="ECO:0000256" key="1">
    <source>
        <dbReference type="SAM" id="Phobius"/>
    </source>
</evidence>
<evidence type="ECO:0000259" key="3">
    <source>
        <dbReference type="PROSITE" id="PS51034"/>
    </source>
</evidence>
<feature type="non-terminal residue" evidence="4">
    <location>
        <position position="1"/>
    </location>
</feature>
<dbReference type="Pfam" id="PF25057">
    <property type="entry name" value="CUT_N"/>
    <property type="match status" value="1"/>
</dbReference>
<name>A0A023EZN7_TRIIF</name>
<keyword evidence="1" id="KW-0472">Membrane</keyword>
<dbReference type="InterPro" id="IPR003609">
    <property type="entry name" value="Pan_app"/>
</dbReference>
<dbReference type="Pfam" id="PF00024">
    <property type="entry name" value="PAN_1"/>
    <property type="match status" value="2"/>
</dbReference>
<protein>
    <submittedName>
        <fullName evidence="4">Uncharacterized protein</fullName>
    </submittedName>
</protein>
<sequence>RSTNDCLGFILDYTKSSCFKVPNVAGFKENLIPNPGVAYFSKICIPLPGNCSERAWSVEVTPGYELLGLQHTVVPNVENKWACAKLCLEESTQRQVCLSANYRSGTCTLSSHDRWTDPDSFIPTNQRVVADYIENHCLIEIDKPTCWHDPVYNKTSLRADLQVLNITREECEMKCENEIYFRCRAYSYLYESSPSQCLLHSDPALINLGPQLSPQLVDTQYSEYSEMLPCLNMTVTCGASDGSMSVTLHQPKFQGRLFVQGHANSCWSQGRGTDTTTLVLPLPDNSTNKCNMNVAYSVGEVNRTLASAVVVVQYHPLIQTVSDRIVKVTCLISETSVTPTNNLTLAAGFSVQEPAIQNQITGEGGNVVHNGTSPRAKMRVIDSRTGRDATNIQLGDPLQLVIDIEPPFNVTMVRAGHLIASSGSHMDSLLLLDLRGCPPDLQAFPGLVPVNNTRLAAPFRAFRFPSSPILTLSIVLTLCSIQCQPTDCGNGVISYGRKRRSLDVYEEVPLQLAIIVHSDNSTSIPNPVLQASFGAANLNPDPSHSQVCTSFLTACLLALFWVLLQCALLAVCCCLLHRKTGDQQDTISLRHDFQPPRHVTFSDEIDVPSKRLRLCTPMQT</sequence>
<dbReference type="EMBL" id="GBBI01003985">
    <property type="protein sequence ID" value="JAC14727.1"/>
    <property type="molecule type" value="mRNA"/>
</dbReference>
<evidence type="ECO:0000259" key="2">
    <source>
        <dbReference type="PROSITE" id="PS50948"/>
    </source>
</evidence>
<accession>A0A023EZN7</accession>
<feature type="transmembrane region" description="Helical" evidence="1">
    <location>
        <begin position="551"/>
        <end position="576"/>
    </location>
</feature>
<dbReference type="SUPFAM" id="SSF57414">
    <property type="entry name" value="Hairpin loop containing domain-like"/>
    <property type="match status" value="2"/>
</dbReference>
<dbReference type="Gene3D" id="3.50.4.10">
    <property type="entry name" value="Hepatocyte Growth Factor"/>
    <property type="match status" value="2"/>
</dbReference>
<dbReference type="PROSITE" id="PS50948">
    <property type="entry name" value="PAN"/>
    <property type="match status" value="2"/>
</dbReference>
<dbReference type="PANTHER" id="PTHR47327:SF8">
    <property type="entry name" value="FI17836P1"/>
    <property type="match status" value="1"/>
</dbReference>
<feature type="domain" description="Apple" evidence="2">
    <location>
        <begin position="146"/>
        <end position="230"/>
    </location>
</feature>
<feature type="domain" description="ZP" evidence="3">
    <location>
        <begin position="236"/>
        <end position="495"/>
    </location>
</feature>
<reference evidence="4" key="1">
    <citation type="journal article" date="2014" name="PLoS Negl. Trop. Dis.">
        <title>An updated insight into the Sialotranscriptome of Triatoma infestans: developmental stage and geographic variations.</title>
        <authorList>
            <person name="Schwarz A."/>
            <person name="Medrano-Mercado N."/>
            <person name="Schaub G.A."/>
            <person name="Struchiner C.J."/>
            <person name="Bargues M.D."/>
            <person name="Levy M.Z."/>
            <person name="Ribeiro J.M."/>
        </authorList>
    </citation>
    <scope>NUCLEOTIDE SEQUENCE</scope>
    <source>
        <strain evidence="4">Chile</strain>
        <tissue evidence="4">Salivary glands</tissue>
    </source>
</reference>
<dbReference type="GO" id="GO:0009653">
    <property type="term" value="P:anatomical structure morphogenesis"/>
    <property type="evidence" value="ECO:0007669"/>
    <property type="project" value="TreeGrafter"/>
</dbReference>
<keyword evidence="1" id="KW-1133">Transmembrane helix</keyword>
<dbReference type="PANTHER" id="PTHR47327">
    <property type="entry name" value="FI18240P1-RELATED"/>
    <property type="match status" value="1"/>
</dbReference>
<dbReference type="InterPro" id="IPR001507">
    <property type="entry name" value="ZP_dom"/>
</dbReference>
<dbReference type="AlphaFoldDB" id="A0A023EZN7"/>
<dbReference type="SMART" id="SM00241">
    <property type="entry name" value="ZP"/>
    <property type="match status" value="1"/>
</dbReference>
<dbReference type="InterPro" id="IPR056953">
    <property type="entry name" value="CUT_N"/>
</dbReference>
<keyword evidence="1" id="KW-0812">Transmembrane</keyword>
<dbReference type="PROSITE" id="PS51034">
    <property type="entry name" value="ZP_2"/>
    <property type="match status" value="1"/>
</dbReference>
<proteinExistence type="evidence at transcript level"/>
<dbReference type="InterPro" id="IPR052774">
    <property type="entry name" value="Celegans_DevNeuronal_Protein"/>
</dbReference>
<dbReference type="CDD" id="cd01099">
    <property type="entry name" value="PAN_AP_HGF"/>
    <property type="match status" value="1"/>
</dbReference>
<evidence type="ECO:0000313" key="4">
    <source>
        <dbReference type="EMBL" id="JAC14727.1"/>
    </source>
</evidence>